<gene>
    <name evidence="2" type="primary">ga22014</name>
    <name evidence="2" type="ORF">PR202_ga22014</name>
</gene>
<dbReference type="AlphaFoldDB" id="A0AAV5D1G7"/>
<evidence type="ECO:0000313" key="3">
    <source>
        <dbReference type="Proteomes" id="UP001054889"/>
    </source>
</evidence>
<name>A0AAV5D1G7_ELECO</name>
<evidence type="ECO:0000313" key="2">
    <source>
        <dbReference type="EMBL" id="GJN04464.1"/>
    </source>
</evidence>
<reference evidence="2" key="2">
    <citation type="submission" date="2021-12" db="EMBL/GenBank/DDBJ databases">
        <title>Resequencing data analysis of finger millet.</title>
        <authorList>
            <person name="Hatakeyama M."/>
            <person name="Aluri S."/>
            <person name="Balachadran M.T."/>
            <person name="Sivarajan S.R."/>
            <person name="Poveda L."/>
            <person name="Shimizu-Inatsugi R."/>
            <person name="Schlapbach R."/>
            <person name="Sreeman S.M."/>
            <person name="Shimizu K.K."/>
        </authorList>
    </citation>
    <scope>NUCLEOTIDE SEQUENCE</scope>
</reference>
<feature type="compositionally biased region" description="Polar residues" evidence="1">
    <location>
        <begin position="170"/>
        <end position="184"/>
    </location>
</feature>
<feature type="compositionally biased region" description="Polar residues" evidence="1">
    <location>
        <begin position="207"/>
        <end position="221"/>
    </location>
</feature>
<feature type="region of interest" description="Disordered" evidence="1">
    <location>
        <begin position="151"/>
        <end position="221"/>
    </location>
</feature>
<dbReference type="EMBL" id="BQKI01000011">
    <property type="protein sequence ID" value="GJN04464.1"/>
    <property type="molecule type" value="Genomic_DNA"/>
</dbReference>
<comment type="caution">
    <text evidence="2">The sequence shown here is derived from an EMBL/GenBank/DDBJ whole genome shotgun (WGS) entry which is preliminary data.</text>
</comment>
<evidence type="ECO:0000256" key="1">
    <source>
        <dbReference type="SAM" id="MobiDB-lite"/>
    </source>
</evidence>
<protein>
    <submittedName>
        <fullName evidence="2">Uncharacterized protein</fullName>
    </submittedName>
</protein>
<dbReference type="PANTHER" id="PTHR34465">
    <property type="entry name" value="CARBOXYL-TERMINAL HYDROLASE-LIKE PROTEIN, PUTATIVE (DUF627 AND DUF629)-RELATED"/>
    <property type="match status" value="1"/>
</dbReference>
<proteinExistence type="predicted"/>
<dbReference type="Proteomes" id="UP001054889">
    <property type="component" value="Unassembled WGS sequence"/>
</dbReference>
<keyword evidence="3" id="KW-1185">Reference proteome</keyword>
<organism evidence="2 3">
    <name type="scientific">Eleusine coracana subsp. coracana</name>
    <dbReference type="NCBI Taxonomy" id="191504"/>
    <lineage>
        <taxon>Eukaryota</taxon>
        <taxon>Viridiplantae</taxon>
        <taxon>Streptophyta</taxon>
        <taxon>Embryophyta</taxon>
        <taxon>Tracheophyta</taxon>
        <taxon>Spermatophyta</taxon>
        <taxon>Magnoliopsida</taxon>
        <taxon>Liliopsida</taxon>
        <taxon>Poales</taxon>
        <taxon>Poaceae</taxon>
        <taxon>PACMAD clade</taxon>
        <taxon>Chloridoideae</taxon>
        <taxon>Cynodonteae</taxon>
        <taxon>Eleusininae</taxon>
        <taxon>Eleusine</taxon>
    </lineage>
</organism>
<sequence>MMACHRGSGPARAEGVSHKLSEKAMECDDFLGGVSLCQDSDQNDVISFDRSDIFKCLFYAPSSGVRAKPFQEDVNETDVSCIVALQFAEALPATNDLWHNFLRSSVMDYRAIIATLARSFLWKELKKCMTEDQKAAPKFISAADIDAVFSKEDDKDDTNGAQNEVCAAESSETMMNDTELSGSPINEAESGNDLDTELKNLKIDPTSDGSTATSEAISSDP</sequence>
<dbReference type="PANTHER" id="PTHR34465:SF5">
    <property type="entry name" value="OS11G0598900 PROTEIN"/>
    <property type="match status" value="1"/>
</dbReference>
<reference evidence="2" key="1">
    <citation type="journal article" date="2018" name="DNA Res.">
        <title>Multiple hybrid de novo genome assembly of finger millet, an orphan allotetraploid crop.</title>
        <authorList>
            <person name="Hatakeyama M."/>
            <person name="Aluri S."/>
            <person name="Balachadran M.T."/>
            <person name="Sivarajan S.R."/>
            <person name="Patrignani A."/>
            <person name="Gruter S."/>
            <person name="Poveda L."/>
            <person name="Shimizu-Inatsugi R."/>
            <person name="Baeten J."/>
            <person name="Francoijs K.J."/>
            <person name="Nataraja K.N."/>
            <person name="Reddy Y.A.N."/>
            <person name="Phadnis S."/>
            <person name="Ravikumar R.L."/>
            <person name="Schlapbach R."/>
            <person name="Sreeman S.M."/>
            <person name="Shimizu K.K."/>
        </authorList>
    </citation>
    <scope>NUCLEOTIDE SEQUENCE</scope>
</reference>
<accession>A0AAV5D1G7</accession>